<dbReference type="OrthoDB" id="8820893at2"/>
<feature type="transmembrane region" description="Helical" evidence="1">
    <location>
        <begin position="72"/>
        <end position="91"/>
    </location>
</feature>
<dbReference type="EMBL" id="CP010951">
    <property type="protein sequence ID" value="AMO23490.1"/>
    <property type="molecule type" value="Genomic_DNA"/>
</dbReference>
<gene>
    <name evidence="2" type="ORF">UC35_12000</name>
</gene>
<protein>
    <recommendedName>
        <fullName evidence="4">DUF4149 domain-containing protein</fullName>
    </recommendedName>
</protein>
<organism evidence="2 3">
    <name type="scientific">Ramlibacter tataouinensis</name>
    <dbReference type="NCBI Taxonomy" id="94132"/>
    <lineage>
        <taxon>Bacteria</taxon>
        <taxon>Pseudomonadati</taxon>
        <taxon>Pseudomonadota</taxon>
        <taxon>Betaproteobacteria</taxon>
        <taxon>Burkholderiales</taxon>
        <taxon>Comamonadaceae</taxon>
        <taxon>Ramlibacter</taxon>
    </lineage>
</organism>
<name>A0A127JU50_9BURK</name>
<proteinExistence type="predicted"/>
<dbReference type="Proteomes" id="UP000070433">
    <property type="component" value="Chromosome"/>
</dbReference>
<keyword evidence="1" id="KW-0812">Transmembrane</keyword>
<evidence type="ECO:0008006" key="4">
    <source>
        <dbReference type="Google" id="ProtNLM"/>
    </source>
</evidence>
<keyword evidence="1" id="KW-1133">Transmembrane helix</keyword>
<feature type="transmembrane region" description="Helical" evidence="1">
    <location>
        <begin position="48"/>
        <end position="66"/>
    </location>
</feature>
<dbReference type="PATRIC" id="fig|94132.3.peg.2442"/>
<feature type="transmembrane region" description="Helical" evidence="1">
    <location>
        <begin position="117"/>
        <end position="137"/>
    </location>
</feature>
<evidence type="ECO:0000256" key="1">
    <source>
        <dbReference type="SAM" id="Phobius"/>
    </source>
</evidence>
<sequence>MLFTILALFSTVFALVCMAYFMLGSLPLLVLNHDTPLDSRFIRGLFNVYYRALPIVAGFGAVSYALAGKPGFAAEMAAIGVLTLVARRFFLAKMDAVRATMTATDADAIARFRRLHIAGMVLNAAQLLTLALSLTLLRL</sequence>
<reference evidence="2 3" key="1">
    <citation type="journal article" date="2014" name="Int. J. Syst. Evol. Microbiol.">
        <title>Ramlibacter solisilvae sp. nov., isolated from forest soil, and emended description of the genus Ramlibacter.</title>
        <authorList>
            <person name="Lee H.J."/>
            <person name="Lee S.H."/>
            <person name="Lee S.S."/>
            <person name="Lee J.S."/>
            <person name="Kim Y."/>
            <person name="Kim S.C."/>
            <person name="Jeon C.O."/>
        </authorList>
    </citation>
    <scope>NUCLEOTIDE SEQUENCE [LARGE SCALE GENOMIC DNA]</scope>
    <source>
        <strain evidence="2 3">5-10</strain>
    </source>
</reference>
<keyword evidence="3" id="KW-1185">Reference proteome</keyword>
<accession>A0A127JU50</accession>
<evidence type="ECO:0000313" key="2">
    <source>
        <dbReference type="EMBL" id="AMO23490.1"/>
    </source>
</evidence>
<dbReference type="RefSeq" id="WP_061499804.1">
    <property type="nucleotide sequence ID" value="NZ_CP010951.1"/>
</dbReference>
<feature type="transmembrane region" description="Helical" evidence="1">
    <location>
        <begin position="6"/>
        <end position="28"/>
    </location>
</feature>
<keyword evidence="1" id="KW-0472">Membrane</keyword>
<dbReference type="AlphaFoldDB" id="A0A127JU50"/>
<evidence type="ECO:0000313" key="3">
    <source>
        <dbReference type="Proteomes" id="UP000070433"/>
    </source>
</evidence>